<dbReference type="Proteomes" id="UP000034213">
    <property type="component" value="Unassembled WGS sequence"/>
</dbReference>
<evidence type="ECO:0000313" key="1">
    <source>
        <dbReference type="EMBL" id="KKS78839.1"/>
    </source>
</evidence>
<gene>
    <name evidence="1" type="ORF">UV54_C0049G0010</name>
</gene>
<comment type="caution">
    <text evidence="1">The sequence shown here is derived from an EMBL/GenBank/DDBJ whole genome shotgun (WGS) entry which is preliminary data.</text>
</comment>
<accession>A0A0G1C061</accession>
<name>A0A0G1C061_9BACT</name>
<evidence type="ECO:0000313" key="2">
    <source>
        <dbReference type="Proteomes" id="UP000034213"/>
    </source>
</evidence>
<dbReference type="STRING" id="1618369.UV54_C0049G0010"/>
<protein>
    <submittedName>
        <fullName evidence="1">Uncharacterized protein</fullName>
    </submittedName>
</protein>
<dbReference type="AlphaFoldDB" id="A0A0G1C061"/>
<proteinExistence type="predicted"/>
<sequence>MFFIANKIYQPSYISLEMVLSYYHLIPESTYGLTSITTKKTAIFKTKVGDFSYRSVRPELFFGYSLADFQGQKIKLAEIEKAILDYLYLNSHLKTESDFSELRLNLEELLANWNETKFNQYLTVFTNKRLNARAKKFINYLKT</sequence>
<dbReference type="EMBL" id="LCEW01000049">
    <property type="protein sequence ID" value="KKS78839.1"/>
    <property type="molecule type" value="Genomic_DNA"/>
</dbReference>
<reference evidence="1 2" key="1">
    <citation type="journal article" date="2015" name="Nature">
        <title>rRNA introns, odd ribosomes, and small enigmatic genomes across a large radiation of phyla.</title>
        <authorList>
            <person name="Brown C.T."/>
            <person name="Hug L.A."/>
            <person name="Thomas B.C."/>
            <person name="Sharon I."/>
            <person name="Castelle C.J."/>
            <person name="Singh A."/>
            <person name="Wilkins M.J."/>
            <person name="Williams K.H."/>
            <person name="Banfield J.F."/>
        </authorList>
    </citation>
    <scope>NUCLEOTIDE SEQUENCE [LARGE SCALE GENOMIC DNA]</scope>
</reference>
<organism evidence="1 2">
    <name type="scientific">Candidatus Beckwithbacteria bacterium GW2011_GWA2_43_10</name>
    <dbReference type="NCBI Taxonomy" id="1618369"/>
    <lineage>
        <taxon>Bacteria</taxon>
        <taxon>Candidatus Beckwithiibacteriota</taxon>
    </lineage>
</organism>